<name>A0A167F3D8_CORFA</name>
<proteinExistence type="predicted"/>
<dbReference type="Proteomes" id="UP000076744">
    <property type="component" value="Unassembled WGS sequence"/>
</dbReference>
<keyword evidence="3" id="KW-1185">Reference proteome</keyword>
<protein>
    <submittedName>
        <fullName evidence="2">Uncharacterized protein</fullName>
    </submittedName>
</protein>
<dbReference type="Pfam" id="PF20246">
    <property type="entry name" value="DUF6601"/>
    <property type="match status" value="1"/>
</dbReference>
<feature type="compositionally biased region" description="Polar residues" evidence="1">
    <location>
        <begin position="104"/>
        <end position="113"/>
    </location>
</feature>
<dbReference type="GeneID" id="30025916"/>
<dbReference type="InterPro" id="IPR046536">
    <property type="entry name" value="DUF6601"/>
</dbReference>
<dbReference type="EMBL" id="AZHB01000059">
    <property type="protein sequence ID" value="OAA44737.1"/>
    <property type="molecule type" value="Genomic_DNA"/>
</dbReference>
<evidence type="ECO:0000256" key="1">
    <source>
        <dbReference type="SAM" id="MobiDB-lite"/>
    </source>
</evidence>
<gene>
    <name evidence="2" type="ORF">ISF_09624</name>
</gene>
<feature type="compositionally biased region" description="Low complexity" evidence="1">
    <location>
        <begin position="91"/>
        <end position="103"/>
    </location>
</feature>
<sequence length="228" mass="25382">MAAVKSLAPPLSIRLLEQPAVASQKDHDELLALLPASYRTESGDLAAACQHVMACVEEELDLQRLTSIHGWLWVVKSLSLNGWTCILSGRPAGCSSSRSPASSWNRPSGSDTSAVGENAGVLLTRAATQTGCKRPGLRRRGLGFLCFYAALLSHESDFLIVQDKHLLPSEVTWYGWRIFVEQLDREHIHPHIDRRFVHGELRLGRLNKIYAVTRTPMRGYLARWDRSG</sequence>
<dbReference type="RefSeq" id="XP_018699592.1">
    <property type="nucleotide sequence ID" value="XM_018853225.1"/>
</dbReference>
<accession>A0A167F3D8</accession>
<dbReference type="AlphaFoldDB" id="A0A167F3D8"/>
<dbReference type="PANTHER" id="PTHR34414:SF1">
    <property type="entry name" value="SUBTILISIN-LIKE SERINE PROTEASE"/>
    <property type="match status" value="1"/>
</dbReference>
<dbReference type="PANTHER" id="PTHR34414">
    <property type="entry name" value="HET DOMAIN-CONTAINING PROTEIN-RELATED"/>
    <property type="match status" value="1"/>
</dbReference>
<dbReference type="OrthoDB" id="5086500at2759"/>
<evidence type="ECO:0000313" key="3">
    <source>
        <dbReference type="Proteomes" id="UP000076744"/>
    </source>
</evidence>
<comment type="caution">
    <text evidence="2">The sequence shown here is derived from an EMBL/GenBank/DDBJ whole genome shotgun (WGS) entry which is preliminary data.</text>
</comment>
<feature type="region of interest" description="Disordered" evidence="1">
    <location>
        <begin position="91"/>
        <end position="113"/>
    </location>
</feature>
<reference evidence="2 3" key="1">
    <citation type="journal article" date="2016" name="Genome Biol. Evol.">
        <title>Divergent and convergent evolution of fungal pathogenicity.</title>
        <authorList>
            <person name="Shang Y."/>
            <person name="Xiao G."/>
            <person name="Zheng P."/>
            <person name="Cen K."/>
            <person name="Zhan S."/>
            <person name="Wang C."/>
        </authorList>
    </citation>
    <scope>NUCLEOTIDE SEQUENCE [LARGE SCALE GENOMIC DNA]</scope>
    <source>
        <strain evidence="2 3">ARSEF 2679</strain>
    </source>
</reference>
<dbReference type="STRING" id="1081104.A0A167F3D8"/>
<organism evidence="2 3">
    <name type="scientific">Cordyceps fumosorosea (strain ARSEF 2679)</name>
    <name type="common">Isaria fumosorosea</name>
    <dbReference type="NCBI Taxonomy" id="1081104"/>
    <lineage>
        <taxon>Eukaryota</taxon>
        <taxon>Fungi</taxon>
        <taxon>Dikarya</taxon>
        <taxon>Ascomycota</taxon>
        <taxon>Pezizomycotina</taxon>
        <taxon>Sordariomycetes</taxon>
        <taxon>Hypocreomycetidae</taxon>
        <taxon>Hypocreales</taxon>
        <taxon>Cordycipitaceae</taxon>
        <taxon>Cordyceps</taxon>
    </lineage>
</organism>
<evidence type="ECO:0000313" key="2">
    <source>
        <dbReference type="EMBL" id="OAA44737.1"/>
    </source>
</evidence>